<dbReference type="InterPro" id="IPR011989">
    <property type="entry name" value="ARM-like"/>
</dbReference>
<sequence length="1197" mass="133267">MSDADFETIKKLQQERNAAVAAKKGSRALDSSNQRTDSTKQKLTDSADSALYDQDGADKYVGYHTSLPMGDDEEMEDADNTRRLVGQYTASREIIDEFARGSGVEEEDILAGRGEKSSRIADRETDYQKRRFNRVLTPTRADPFAENRQADAAENGTSYREVMEVRELEREEERVRRAIQSKHENKSDDDELKPTLTDGDKENGDADSAEAAAGRKRKKRWDVSSAPAEEAPQAENGDAAKPKRSRWDQTPSIGDAGAMDAPKKRSRWDQAPSATPMSTQGLATPMHQSQTATMPTTFGTDISGRNMALSDEELDLLLPGESDGYKILDPPPGYEPVRAPAHKLMSTPAPQTGFMMQDPDQVRLGGKPMPAEIPGVGDLQFFKPEDMAYFGKLTDGSDENVLTVDELKERKIMRLLLKIKNGTPPMRKTALRQITDNARQFGAERHLLVKVIDRILYKLDDLVRPYVHKILVVIEPLLIDQDYYARVEGREIISNLSKAAGLATMISTMRPDIDHVDEYVRNTTARAFAVVASALGIPALLPFLRAVCRSKKSWQARHTGVKIVQQIPILMGCAVLPHLKGLVDCIGPNLSDEQTKVRTVTSLAIAALAEASNPYGIESFDDILNPLWTGARKQRGKGLAGFLKAVGYIIPLMDEEYANYYTSQIMEILLREFSSPDEEMKKVVLKVISQCAGTEGVTAGYLKEHVLDEFFKSFWVRRMALDKRNYRQVVETTVDIGQKVGVSEILERIVNNLKDESEAYRKMTVETVEKIVASLGAADIGERLEERLVDGILHAFQEQSVEDIVMLNGFGSVVNALGTRCKPYLPQIVSTILWRLNNKSATVRQQAADLISRIAMVMKQCGEDALMGKLGIVLYEYLGEEYPEVLGSILGALRSIVTVVGIAQMQPPIKDLLPRLTPILRNRHEKVQENTIDLVGRIADRGPESVNAREWMRICFELLDMLKAHKKGIRRAANNTFGFIAKAIGPQDVLATLLNNLRVQERQSRVNTAVAIGIVAETCAPFTVLPALMNEYRVPELNVQNGVLKSLSFLFEYIGEMAKDYVYAVTPLLEDALTDRDQVHRQTAASVVKHIALGVVGLGCEDAMIHLLNLLYPNLFETSPHVIDRIIEAIEAIRVAAGPGLVLNYVWAGLFHPARKVRTPYWRLYNDAYVAAADAMVPYYPNLEEDNMDRPELAIVL</sequence>
<keyword evidence="5" id="KW-0677">Repeat</keyword>
<keyword evidence="3" id="KW-0507">mRNA processing</keyword>
<evidence type="ECO:0000259" key="10">
    <source>
        <dbReference type="Pfam" id="PF22646"/>
    </source>
</evidence>
<feature type="region of interest" description="Disordered" evidence="8">
    <location>
        <begin position="17"/>
        <end position="79"/>
    </location>
</feature>
<evidence type="ECO:0000256" key="5">
    <source>
        <dbReference type="ARBA" id="ARBA00022737"/>
    </source>
</evidence>
<feature type="domain" description="Splicing factor 3B subunit 1" evidence="9">
    <location>
        <begin position="240"/>
        <end position="361"/>
    </location>
</feature>
<reference evidence="11 12" key="1">
    <citation type="submission" date="2024-01" db="EMBL/GenBank/DDBJ databases">
        <title>Complete genome of Cladobotryum mycophilum ATHUM6906.</title>
        <authorList>
            <person name="Christinaki A.C."/>
            <person name="Myridakis A.I."/>
            <person name="Kouvelis V.N."/>
        </authorList>
    </citation>
    <scope>NUCLEOTIDE SEQUENCE [LARGE SCALE GENOMIC DNA]</scope>
    <source>
        <strain evidence="11 12">ATHUM6906</strain>
    </source>
</reference>
<evidence type="ECO:0000313" key="12">
    <source>
        <dbReference type="Proteomes" id="UP001338125"/>
    </source>
</evidence>
<dbReference type="EMBL" id="JAVFKD010000014">
    <property type="protein sequence ID" value="KAK5990486.1"/>
    <property type="molecule type" value="Genomic_DNA"/>
</dbReference>
<feature type="compositionally biased region" description="Low complexity" evidence="8">
    <location>
        <begin position="226"/>
        <end position="235"/>
    </location>
</feature>
<evidence type="ECO:0000256" key="8">
    <source>
        <dbReference type="SAM" id="MobiDB-lite"/>
    </source>
</evidence>
<keyword evidence="4" id="KW-0747">Spliceosome</keyword>
<dbReference type="InterPro" id="IPR015016">
    <property type="entry name" value="SF3b_su1"/>
</dbReference>
<organism evidence="11 12">
    <name type="scientific">Cladobotryum mycophilum</name>
    <dbReference type="NCBI Taxonomy" id="491253"/>
    <lineage>
        <taxon>Eukaryota</taxon>
        <taxon>Fungi</taxon>
        <taxon>Dikarya</taxon>
        <taxon>Ascomycota</taxon>
        <taxon>Pezizomycotina</taxon>
        <taxon>Sordariomycetes</taxon>
        <taxon>Hypocreomycetidae</taxon>
        <taxon>Hypocreales</taxon>
        <taxon>Hypocreaceae</taxon>
        <taxon>Cladobotryum</taxon>
    </lineage>
</organism>
<gene>
    <name evidence="11" type="ORF">PT974_08754</name>
</gene>
<comment type="caution">
    <text evidence="11">The sequence shown here is derived from an EMBL/GenBank/DDBJ whole genome shotgun (WGS) entry which is preliminary data.</text>
</comment>
<dbReference type="InterPro" id="IPR038737">
    <property type="entry name" value="SF3b_su1-like"/>
</dbReference>
<keyword evidence="6" id="KW-0508">mRNA splicing</keyword>
<evidence type="ECO:0000256" key="2">
    <source>
        <dbReference type="ARBA" id="ARBA00005754"/>
    </source>
</evidence>
<keyword evidence="7" id="KW-0539">Nucleus</keyword>
<accession>A0ABR0SFM7</accession>
<dbReference type="InterPro" id="IPR016024">
    <property type="entry name" value="ARM-type_fold"/>
</dbReference>
<dbReference type="Proteomes" id="UP001338125">
    <property type="component" value="Unassembled WGS sequence"/>
</dbReference>
<dbReference type="SUPFAM" id="SSF48371">
    <property type="entry name" value="ARM repeat"/>
    <property type="match status" value="1"/>
</dbReference>
<feature type="compositionally biased region" description="Basic and acidic residues" evidence="8">
    <location>
        <begin position="113"/>
        <end position="129"/>
    </location>
</feature>
<dbReference type="Gene3D" id="1.25.10.10">
    <property type="entry name" value="Leucine-rich Repeat Variant"/>
    <property type="match status" value="3"/>
</dbReference>
<feature type="region of interest" description="Disordered" evidence="8">
    <location>
        <begin position="99"/>
        <end position="282"/>
    </location>
</feature>
<evidence type="ECO:0000256" key="1">
    <source>
        <dbReference type="ARBA" id="ARBA00004123"/>
    </source>
</evidence>
<protein>
    <submittedName>
        <fullName evidence="11">U2 snRNP component prp10</fullName>
    </submittedName>
</protein>
<dbReference type="InterPro" id="IPR054573">
    <property type="entry name" value="PP2A/SF3B1-like_HEAT"/>
</dbReference>
<dbReference type="Pfam" id="PF22646">
    <property type="entry name" value="PPP2R1A-like_HEAT"/>
    <property type="match status" value="1"/>
</dbReference>
<evidence type="ECO:0000256" key="4">
    <source>
        <dbReference type="ARBA" id="ARBA00022728"/>
    </source>
</evidence>
<dbReference type="PANTHER" id="PTHR12097">
    <property type="entry name" value="SPLICING FACTOR 3B, SUBUNIT 1-RELATED"/>
    <property type="match status" value="1"/>
</dbReference>
<keyword evidence="12" id="KW-1185">Reference proteome</keyword>
<feature type="domain" description="Phosphatase PP2A regulatory subunit A/Splicing factor 3B subunit 1-like HEAT repeat" evidence="10">
    <location>
        <begin position="982"/>
        <end position="1060"/>
    </location>
</feature>
<evidence type="ECO:0000256" key="3">
    <source>
        <dbReference type="ARBA" id="ARBA00022664"/>
    </source>
</evidence>
<evidence type="ECO:0000256" key="6">
    <source>
        <dbReference type="ARBA" id="ARBA00023187"/>
    </source>
</evidence>
<feature type="compositionally biased region" description="Basic and acidic residues" evidence="8">
    <location>
        <begin position="161"/>
        <end position="186"/>
    </location>
</feature>
<comment type="subcellular location">
    <subcellularLocation>
        <location evidence="1">Nucleus</location>
    </subcellularLocation>
</comment>
<evidence type="ECO:0000259" key="9">
    <source>
        <dbReference type="Pfam" id="PF08920"/>
    </source>
</evidence>
<proteinExistence type="inferred from homology"/>
<feature type="compositionally biased region" description="Basic and acidic residues" evidence="8">
    <location>
        <begin position="238"/>
        <end position="247"/>
    </location>
</feature>
<evidence type="ECO:0000313" key="11">
    <source>
        <dbReference type="EMBL" id="KAK5990486.1"/>
    </source>
</evidence>
<feature type="compositionally biased region" description="Polar residues" evidence="8">
    <location>
        <begin position="272"/>
        <end position="282"/>
    </location>
</feature>
<name>A0ABR0SFM7_9HYPO</name>
<dbReference type="Pfam" id="PF13513">
    <property type="entry name" value="HEAT_EZ"/>
    <property type="match status" value="1"/>
</dbReference>
<comment type="similarity">
    <text evidence="2">Belongs to the SF3B1 family.</text>
</comment>
<evidence type="ECO:0000256" key="7">
    <source>
        <dbReference type="ARBA" id="ARBA00023242"/>
    </source>
</evidence>
<dbReference type="Pfam" id="PF08920">
    <property type="entry name" value="SF3b1"/>
    <property type="match status" value="1"/>
</dbReference>